<organism evidence="11 12">
    <name type="scientific">Streptomyces abyssalis</name>
    <dbReference type="NCBI Taxonomy" id="933944"/>
    <lineage>
        <taxon>Bacteria</taxon>
        <taxon>Bacillati</taxon>
        <taxon>Actinomycetota</taxon>
        <taxon>Actinomycetes</taxon>
        <taxon>Kitasatosporales</taxon>
        <taxon>Streptomycetaceae</taxon>
        <taxon>Streptomyces</taxon>
    </lineage>
</organism>
<evidence type="ECO:0000256" key="10">
    <source>
        <dbReference type="HAMAP-Rule" id="MF_00454"/>
    </source>
</evidence>
<comment type="similarity">
    <text evidence="7 10">Belongs to the fluoride channel Fluc/FEX (TC 1.A.43) family.</text>
</comment>
<dbReference type="InterPro" id="IPR003691">
    <property type="entry name" value="FluC"/>
</dbReference>
<evidence type="ECO:0000313" key="12">
    <source>
        <dbReference type="Proteomes" id="UP000176087"/>
    </source>
</evidence>
<evidence type="ECO:0000256" key="1">
    <source>
        <dbReference type="ARBA" id="ARBA00004651"/>
    </source>
</evidence>
<dbReference type="GO" id="GO:0046872">
    <property type="term" value="F:metal ion binding"/>
    <property type="evidence" value="ECO:0007669"/>
    <property type="project" value="UniProtKB-KW"/>
</dbReference>
<keyword evidence="3 10" id="KW-0812">Transmembrane</keyword>
<name>A0A1E7JR25_9ACTN</name>
<keyword evidence="12" id="KW-1185">Reference proteome</keyword>
<dbReference type="EMBL" id="LJGT01000038">
    <property type="protein sequence ID" value="OEU90705.1"/>
    <property type="molecule type" value="Genomic_DNA"/>
</dbReference>
<dbReference type="PANTHER" id="PTHR28259">
    <property type="entry name" value="FLUORIDE EXPORT PROTEIN 1-RELATED"/>
    <property type="match status" value="1"/>
</dbReference>
<dbReference type="PANTHER" id="PTHR28259:SF1">
    <property type="entry name" value="FLUORIDE EXPORT PROTEIN 1-RELATED"/>
    <property type="match status" value="1"/>
</dbReference>
<evidence type="ECO:0000256" key="8">
    <source>
        <dbReference type="ARBA" id="ARBA00035585"/>
    </source>
</evidence>
<comment type="catalytic activity">
    <reaction evidence="8">
        <text>fluoride(in) = fluoride(out)</text>
        <dbReference type="Rhea" id="RHEA:76159"/>
        <dbReference type="ChEBI" id="CHEBI:17051"/>
    </reaction>
    <physiologicalReaction direction="left-to-right" evidence="8">
        <dbReference type="Rhea" id="RHEA:76160"/>
    </physiologicalReaction>
</comment>
<feature type="binding site" evidence="10">
    <location>
        <position position="96"/>
    </location>
    <ligand>
        <name>Na(+)</name>
        <dbReference type="ChEBI" id="CHEBI:29101"/>
        <note>structural</note>
    </ligand>
</feature>
<evidence type="ECO:0000256" key="9">
    <source>
        <dbReference type="ARBA" id="ARBA00049940"/>
    </source>
</evidence>
<reference evidence="11 12" key="1">
    <citation type="journal article" date="2016" name="Front. Microbiol.">
        <title>Comparative Genomics Analysis of Streptomyces Species Reveals Their Adaptation to the Marine Environment and Their Diversity at the Genomic Level.</title>
        <authorList>
            <person name="Tian X."/>
            <person name="Zhang Z."/>
            <person name="Yang T."/>
            <person name="Chen M."/>
            <person name="Li J."/>
            <person name="Chen F."/>
            <person name="Yang J."/>
            <person name="Li W."/>
            <person name="Zhang B."/>
            <person name="Zhang Z."/>
            <person name="Wu J."/>
            <person name="Zhang C."/>
            <person name="Long L."/>
            <person name="Xiao J."/>
        </authorList>
    </citation>
    <scope>NUCLEOTIDE SEQUENCE [LARGE SCALE GENOMIC DNA]</scope>
    <source>
        <strain evidence="11 12">SCSIO 10390</strain>
    </source>
</reference>
<proteinExistence type="inferred from homology"/>
<keyword evidence="6 10" id="KW-0407">Ion channel</keyword>
<feature type="transmembrane region" description="Helical" evidence="10">
    <location>
        <begin position="17"/>
        <end position="42"/>
    </location>
</feature>
<dbReference type="GO" id="GO:0140114">
    <property type="term" value="P:cellular detoxification of fluoride"/>
    <property type="evidence" value="ECO:0007669"/>
    <property type="project" value="UniProtKB-UniRule"/>
</dbReference>
<evidence type="ECO:0000256" key="7">
    <source>
        <dbReference type="ARBA" id="ARBA00035120"/>
    </source>
</evidence>
<dbReference type="PATRIC" id="fig|933944.6.peg.4658"/>
<evidence type="ECO:0000256" key="2">
    <source>
        <dbReference type="ARBA" id="ARBA00022475"/>
    </source>
</evidence>
<evidence type="ECO:0000256" key="4">
    <source>
        <dbReference type="ARBA" id="ARBA00022989"/>
    </source>
</evidence>
<comment type="caution">
    <text evidence="11">The sequence shown here is derived from an EMBL/GenBank/DDBJ whole genome shotgun (WGS) entry which is preliminary data.</text>
</comment>
<dbReference type="AlphaFoldDB" id="A0A1E7JR25"/>
<comment type="function">
    <text evidence="9 10">Fluoride-specific ion channel. Important for reducing fluoride concentration in the cell, thus reducing its toxicity.</text>
</comment>
<feature type="transmembrane region" description="Helical" evidence="10">
    <location>
        <begin position="115"/>
        <end position="138"/>
    </location>
</feature>
<keyword evidence="4 10" id="KW-1133">Transmembrane helix</keyword>
<dbReference type="Proteomes" id="UP000176087">
    <property type="component" value="Unassembled WGS sequence"/>
</dbReference>
<keyword evidence="2 10" id="KW-1003">Cell membrane</keyword>
<dbReference type="Pfam" id="PF02537">
    <property type="entry name" value="CRCB"/>
    <property type="match status" value="1"/>
</dbReference>
<gene>
    <name evidence="10" type="primary">fluC</name>
    <name evidence="10" type="synonym">crcB</name>
    <name evidence="11" type="ORF">AN215_10630</name>
</gene>
<sequence length="154" mass="15197">MHVAAQRAETAGRRGSAVLAAVAAGGALGAVARLAVTLWLPARGTAGFPWGIFAVNLSGCALIGVLMALIGEGGRDARAPALLRPFLGVGVLGGFTTFSAYALDAAHLLESGPRAVPAAVAYLAGTLLGALAAVWAGAAATRALLAVREGAVTR</sequence>
<evidence type="ECO:0000256" key="6">
    <source>
        <dbReference type="ARBA" id="ARBA00023303"/>
    </source>
</evidence>
<feature type="transmembrane region" description="Helical" evidence="10">
    <location>
        <begin position="48"/>
        <end position="70"/>
    </location>
</feature>
<feature type="transmembrane region" description="Helical" evidence="10">
    <location>
        <begin position="82"/>
        <end position="103"/>
    </location>
</feature>
<evidence type="ECO:0000313" key="11">
    <source>
        <dbReference type="EMBL" id="OEU90705.1"/>
    </source>
</evidence>
<keyword evidence="10" id="KW-0915">Sodium</keyword>
<keyword evidence="5 10" id="KW-0472">Membrane</keyword>
<dbReference type="HAMAP" id="MF_00454">
    <property type="entry name" value="FluC"/>
    <property type="match status" value="1"/>
</dbReference>
<dbReference type="GO" id="GO:0005886">
    <property type="term" value="C:plasma membrane"/>
    <property type="evidence" value="ECO:0007669"/>
    <property type="project" value="UniProtKB-SubCell"/>
</dbReference>
<keyword evidence="10" id="KW-0479">Metal-binding</keyword>
<accession>A0A1E7JR25</accession>
<keyword evidence="10" id="KW-0813">Transport</keyword>
<feature type="binding site" evidence="10">
    <location>
        <position position="93"/>
    </location>
    <ligand>
        <name>Na(+)</name>
        <dbReference type="ChEBI" id="CHEBI:29101"/>
        <note>structural</note>
    </ligand>
</feature>
<keyword evidence="10" id="KW-0406">Ion transport</keyword>
<evidence type="ECO:0000256" key="3">
    <source>
        <dbReference type="ARBA" id="ARBA00022692"/>
    </source>
</evidence>
<dbReference type="STRING" id="933944.AN215_10630"/>
<evidence type="ECO:0000256" key="5">
    <source>
        <dbReference type="ARBA" id="ARBA00023136"/>
    </source>
</evidence>
<protein>
    <recommendedName>
        <fullName evidence="10">Fluoride-specific ion channel FluC</fullName>
    </recommendedName>
</protein>
<comment type="activity regulation">
    <text evidence="10">Na(+) is not transported, but it plays an essential structural role and its presence is essential for fluoride channel function.</text>
</comment>
<comment type="subcellular location">
    <subcellularLocation>
        <location evidence="1 10">Cell membrane</location>
        <topology evidence="1 10">Multi-pass membrane protein</topology>
    </subcellularLocation>
</comment>
<dbReference type="GO" id="GO:0062054">
    <property type="term" value="F:fluoride channel activity"/>
    <property type="evidence" value="ECO:0007669"/>
    <property type="project" value="UniProtKB-UniRule"/>
</dbReference>